<reference evidence="1 2" key="1">
    <citation type="submission" date="2016-11" db="EMBL/GenBank/DDBJ databases">
        <title>Study of marine rhodopsin-containing bacteria.</title>
        <authorList>
            <person name="Yoshizawa S."/>
            <person name="Kumagai Y."/>
            <person name="Kogure K."/>
        </authorList>
    </citation>
    <scope>NUCLEOTIDE SEQUENCE [LARGE SCALE GENOMIC DNA]</scope>
    <source>
        <strain evidence="1 2">SAORIC-28</strain>
    </source>
</reference>
<protein>
    <recommendedName>
        <fullName evidence="3">Lipoprotein</fullName>
    </recommendedName>
</protein>
<dbReference type="EMBL" id="MQWD01000001">
    <property type="protein sequence ID" value="PAP77626.1"/>
    <property type="molecule type" value="Genomic_DNA"/>
</dbReference>
<proteinExistence type="predicted"/>
<evidence type="ECO:0000313" key="2">
    <source>
        <dbReference type="Proteomes" id="UP000216339"/>
    </source>
</evidence>
<accession>A0A271J285</accession>
<comment type="caution">
    <text evidence="1">The sequence shown here is derived from an EMBL/GenBank/DDBJ whole genome shotgun (WGS) entry which is preliminary data.</text>
</comment>
<dbReference type="AlphaFoldDB" id="A0A271J285"/>
<organism evidence="1 2">
    <name type="scientific">Rubrivirga marina</name>
    <dbReference type="NCBI Taxonomy" id="1196024"/>
    <lineage>
        <taxon>Bacteria</taxon>
        <taxon>Pseudomonadati</taxon>
        <taxon>Rhodothermota</taxon>
        <taxon>Rhodothermia</taxon>
        <taxon>Rhodothermales</taxon>
        <taxon>Rubricoccaceae</taxon>
        <taxon>Rubrivirga</taxon>
    </lineage>
</organism>
<dbReference type="Proteomes" id="UP000216339">
    <property type="component" value="Unassembled WGS sequence"/>
</dbReference>
<keyword evidence="2" id="KW-1185">Reference proteome</keyword>
<dbReference type="RefSeq" id="WP_095511296.1">
    <property type="nucleotide sequence ID" value="NZ_MQWD01000001.1"/>
</dbReference>
<evidence type="ECO:0000313" key="1">
    <source>
        <dbReference type="EMBL" id="PAP77626.1"/>
    </source>
</evidence>
<evidence type="ECO:0008006" key="3">
    <source>
        <dbReference type="Google" id="ProtNLM"/>
    </source>
</evidence>
<sequence length="128" mass="13552">MRTLLLAALVSLAACDTSESLYPGPGDHPEVDLVQLLAADPGRYNLRAAIADVQPCPEDQLILCAAEATLVLVDPTPAPSDPAQRAALVPVDAPDQFRLGRRGTFSLELQRSPSGTEPTFTLLGYALD</sequence>
<name>A0A271J285_9BACT</name>
<gene>
    <name evidence="1" type="ORF">BSZ37_14835</name>
</gene>
<dbReference type="PROSITE" id="PS51257">
    <property type="entry name" value="PROKAR_LIPOPROTEIN"/>
    <property type="match status" value="1"/>
</dbReference>